<keyword evidence="1" id="KW-1133">Transmembrane helix</keyword>
<feature type="transmembrane region" description="Helical" evidence="1">
    <location>
        <begin position="222"/>
        <end position="241"/>
    </location>
</feature>
<feature type="domain" description="TPM" evidence="2">
    <location>
        <begin position="29"/>
        <end position="152"/>
    </location>
</feature>
<gene>
    <name evidence="3" type="ORF">A3I24_00860</name>
</gene>
<evidence type="ECO:0000259" key="2">
    <source>
        <dbReference type="Pfam" id="PF04536"/>
    </source>
</evidence>
<organism evidence="3 4">
    <name type="scientific">Candidatus Harrisonbacteria bacterium RIFCSPLOWO2_02_FULL_41_13b</name>
    <dbReference type="NCBI Taxonomy" id="1798409"/>
    <lineage>
        <taxon>Bacteria</taxon>
        <taxon>Candidatus Harrisoniibacteriota</taxon>
    </lineage>
</organism>
<accession>A0A1G1ZTX2</accession>
<keyword evidence="1" id="KW-0472">Membrane</keyword>
<feature type="non-terminal residue" evidence="3">
    <location>
        <position position="280"/>
    </location>
</feature>
<dbReference type="PANTHER" id="PTHR30373:SF2">
    <property type="entry name" value="UPF0603 PROTEIN YGCG"/>
    <property type="match status" value="1"/>
</dbReference>
<evidence type="ECO:0000313" key="3">
    <source>
        <dbReference type="EMBL" id="OGY68168.1"/>
    </source>
</evidence>
<reference evidence="3 4" key="1">
    <citation type="journal article" date="2016" name="Nat. Commun.">
        <title>Thousands of microbial genomes shed light on interconnected biogeochemical processes in an aquifer system.</title>
        <authorList>
            <person name="Anantharaman K."/>
            <person name="Brown C.T."/>
            <person name="Hug L.A."/>
            <person name="Sharon I."/>
            <person name="Castelle C.J."/>
            <person name="Probst A.J."/>
            <person name="Thomas B.C."/>
            <person name="Singh A."/>
            <person name="Wilkins M.J."/>
            <person name="Karaoz U."/>
            <person name="Brodie E.L."/>
            <person name="Williams K.H."/>
            <person name="Hubbard S.S."/>
            <person name="Banfield J.F."/>
        </authorList>
    </citation>
    <scope>NUCLEOTIDE SEQUENCE [LARGE SCALE GENOMIC DNA]</scope>
</reference>
<dbReference type="PANTHER" id="PTHR30373">
    <property type="entry name" value="UPF0603 PROTEIN YGCG"/>
    <property type="match status" value="1"/>
</dbReference>
<dbReference type="InterPro" id="IPR007621">
    <property type="entry name" value="TPM_dom"/>
</dbReference>
<protein>
    <recommendedName>
        <fullName evidence="2">TPM domain-containing protein</fullName>
    </recommendedName>
</protein>
<dbReference type="Gene3D" id="3.10.310.50">
    <property type="match status" value="1"/>
</dbReference>
<evidence type="ECO:0000256" key="1">
    <source>
        <dbReference type="SAM" id="Phobius"/>
    </source>
</evidence>
<sequence length="280" mass="30323">MVKVFIITGLIFPVAVFAYFNPGSPAGFVNDFSGILSIEERGILENKLQQFEKDSSNEITVAIISSLQGDTIENFSVKLFEEWKIGKKNNDNGILLLIAQDDRQVRIEVGYGLEGALTDAQSFQIIQKIIAPAFQAGEYFMGINGSVDAISAATRGEYTVLENVSSSPKFSSNVIFWGIALLFWVIEIIVHLLGRSKSWWLGGVLGGLTGLLLSFWLGFIYFGLLAILGLGGLGLGVDYFISKNYNQWHKGGSRRFWWFGGGGSGFGGGGFGGFGGGRSG</sequence>
<keyword evidence="1" id="KW-0812">Transmembrane</keyword>
<dbReference type="STRING" id="1798409.A3I24_00860"/>
<dbReference type="Pfam" id="PF04536">
    <property type="entry name" value="TPM_phosphatase"/>
    <property type="match status" value="1"/>
</dbReference>
<name>A0A1G1ZTX2_9BACT</name>
<dbReference type="EMBL" id="MHJL01000006">
    <property type="protein sequence ID" value="OGY68168.1"/>
    <property type="molecule type" value="Genomic_DNA"/>
</dbReference>
<evidence type="ECO:0000313" key="4">
    <source>
        <dbReference type="Proteomes" id="UP000177690"/>
    </source>
</evidence>
<dbReference type="AlphaFoldDB" id="A0A1G1ZTX2"/>
<comment type="caution">
    <text evidence="3">The sequence shown here is derived from an EMBL/GenBank/DDBJ whole genome shotgun (WGS) entry which is preliminary data.</text>
</comment>
<proteinExistence type="predicted"/>
<dbReference type="Proteomes" id="UP000177690">
    <property type="component" value="Unassembled WGS sequence"/>
</dbReference>
<feature type="transmembrane region" description="Helical" evidence="1">
    <location>
        <begin position="174"/>
        <end position="192"/>
    </location>
</feature>